<reference evidence="2" key="1">
    <citation type="journal article" date="2014" name="Int. J. Syst. Evol. Microbiol.">
        <title>Complete genome sequence of Corynebacterium casei LMG S-19264T (=DSM 44701T), isolated from a smear-ripened cheese.</title>
        <authorList>
            <consortium name="US DOE Joint Genome Institute (JGI-PGF)"/>
            <person name="Walter F."/>
            <person name="Albersmeier A."/>
            <person name="Kalinowski J."/>
            <person name="Ruckert C."/>
        </authorList>
    </citation>
    <scope>NUCLEOTIDE SEQUENCE</scope>
    <source>
        <strain evidence="2">KCTC 42731</strain>
    </source>
</reference>
<gene>
    <name evidence="2" type="ORF">GCM10017161_32880</name>
</gene>
<keyword evidence="3" id="KW-1185">Reference proteome</keyword>
<dbReference type="SMART" id="SM00245">
    <property type="entry name" value="TSPc"/>
    <property type="match status" value="1"/>
</dbReference>
<evidence type="ECO:0000259" key="1">
    <source>
        <dbReference type="SMART" id="SM00245"/>
    </source>
</evidence>
<dbReference type="EMBL" id="BNCK01000008">
    <property type="protein sequence ID" value="GHG01562.1"/>
    <property type="molecule type" value="Genomic_DNA"/>
</dbReference>
<evidence type="ECO:0000313" key="3">
    <source>
        <dbReference type="Proteomes" id="UP000623842"/>
    </source>
</evidence>
<organism evidence="2 3">
    <name type="scientific">Thalassotalea marina</name>
    <dbReference type="NCBI Taxonomy" id="1673741"/>
    <lineage>
        <taxon>Bacteria</taxon>
        <taxon>Pseudomonadati</taxon>
        <taxon>Pseudomonadota</taxon>
        <taxon>Gammaproteobacteria</taxon>
        <taxon>Alteromonadales</taxon>
        <taxon>Colwelliaceae</taxon>
        <taxon>Thalassotalea</taxon>
    </lineage>
</organism>
<reference evidence="2" key="2">
    <citation type="submission" date="2020-09" db="EMBL/GenBank/DDBJ databases">
        <authorList>
            <person name="Sun Q."/>
            <person name="Kim S."/>
        </authorList>
    </citation>
    <scope>NUCLEOTIDE SEQUENCE</scope>
    <source>
        <strain evidence="2">KCTC 42731</strain>
    </source>
</reference>
<dbReference type="PANTHER" id="PTHR11261:SF3">
    <property type="entry name" value="RETINOL-BINDING PROTEIN 3"/>
    <property type="match status" value="1"/>
</dbReference>
<name>A0A919BNF2_9GAMM</name>
<dbReference type="GO" id="GO:0008236">
    <property type="term" value="F:serine-type peptidase activity"/>
    <property type="evidence" value="ECO:0007669"/>
    <property type="project" value="InterPro"/>
</dbReference>
<dbReference type="Proteomes" id="UP000623842">
    <property type="component" value="Unassembled WGS sequence"/>
</dbReference>
<protein>
    <recommendedName>
        <fullName evidence="1">Tail specific protease domain-containing protein</fullName>
    </recommendedName>
</protein>
<dbReference type="Gene3D" id="3.90.226.10">
    <property type="entry name" value="2-enoyl-CoA Hydratase, Chain A, domain 1"/>
    <property type="match status" value="1"/>
</dbReference>
<dbReference type="PANTHER" id="PTHR11261">
    <property type="entry name" value="INTERPHOTORECEPTOR RETINOID-BINDING PROTEIN"/>
    <property type="match status" value="1"/>
</dbReference>
<dbReference type="InterPro" id="IPR005151">
    <property type="entry name" value="Tail-specific_protease"/>
</dbReference>
<dbReference type="RefSeq" id="WP_189772861.1">
    <property type="nucleotide sequence ID" value="NZ_BNCK01000008.1"/>
</dbReference>
<proteinExistence type="predicted"/>
<accession>A0A919BNF2</accession>
<dbReference type="CDD" id="cd07563">
    <property type="entry name" value="Peptidase_S41_IRBP"/>
    <property type="match status" value="1"/>
</dbReference>
<evidence type="ECO:0000313" key="2">
    <source>
        <dbReference type="EMBL" id="GHG01562.1"/>
    </source>
</evidence>
<sequence>MASIVMKVAGRQVLKQYQKTKIVLAAALCVSPIVSHSAEFTEHQQKQVIENTLQLLQHSIYSKEQIAQLARVLRTNLVEFNYAGYEDKNFFSQKLSKDIAKKLGSDAVTINIATSSDAPNTSVNALTVQYGQGDVAIVDLDLNATNQAIDKMFKDIEKSDALIFDLRGNDGGTLNAMRYLSGYLFNAKVPLAIFRNSNQETVLTVESDPKIAGKPRPELPLFILTNTTTSGVAESFALAMQQQRLAYVVGENTAGEVNLKKTNTVFSDIEVSYPVSTVIEPKSQFAIEGIGITPNLPVVSILSLKQAHELAKVSAVKYRVAQDRATPEEQYSLYRENIEYGQWQYAKGKCLVSYRVAEPRFNQSTEKYQFPYQVKFYGNGKSKVSYELGNGSGKMNQTVHFIDREDVKSGISIGFSSHLPLTIKRCKTL</sequence>
<dbReference type="SUPFAM" id="SSF52096">
    <property type="entry name" value="ClpP/crotonase"/>
    <property type="match status" value="1"/>
</dbReference>
<dbReference type="AlphaFoldDB" id="A0A919BNF2"/>
<feature type="domain" description="Tail specific protease" evidence="1">
    <location>
        <begin position="96"/>
        <end position="299"/>
    </location>
</feature>
<dbReference type="Pfam" id="PF03572">
    <property type="entry name" value="Peptidase_S41"/>
    <property type="match status" value="1"/>
</dbReference>
<dbReference type="InterPro" id="IPR029045">
    <property type="entry name" value="ClpP/crotonase-like_dom_sf"/>
</dbReference>
<comment type="caution">
    <text evidence="2">The sequence shown here is derived from an EMBL/GenBank/DDBJ whole genome shotgun (WGS) entry which is preliminary data.</text>
</comment>
<dbReference type="GO" id="GO:0006508">
    <property type="term" value="P:proteolysis"/>
    <property type="evidence" value="ECO:0007669"/>
    <property type="project" value="InterPro"/>
</dbReference>